<accession>A0A6I6MQY4</accession>
<dbReference type="Pfam" id="PF13144">
    <property type="entry name" value="ChapFlgA"/>
    <property type="match status" value="1"/>
</dbReference>
<evidence type="ECO:0000259" key="1">
    <source>
        <dbReference type="Pfam" id="PF13144"/>
    </source>
</evidence>
<dbReference type="PANTHER" id="PTHR36307:SF1">
    <property type="entry name" value="FLAGELLA BASAL BODY P-RING FORMATION PROTEIN FLGA"/>
    <property type="match status" value="1"/>
</dbReference>
<dbReference type="RefSeq" id="WP_158766646.1">
    <property type="nucleotide sequence ID" value="NZ_CP047045.1"/>
</dbReference>
<reference evidence="3" key="1">
    <citation type="submission" date="2019-12" db="EMBL/GenBank/DDBJ databases">
        <title>Complete genome of Terracaulis silvestris 0127_4.</title>
        <authorList>
            <person name="Vieira S."/>
            <person name="Riedel T."/>
            <person name="Sproer C."/>
            <person name="Pascual J."/>
            <person name="Boedeker C."/>
            <person name="Overmann J."/>
        </authorList>
    </citation>
    <scope>NUCLEOTIDE SEQUENCE [LARGE SCALE GENOMIC DNA]</scope>
    <source>
        <strain evidence="3">0127_4</strain>
    </source>
</reference>
<dbReference type="InterPro" id="IPR017585">
    <property type="entry name" value="SAF_FlgA"/>
</dbReference>
<dbReference type="GO" id="GO:0044780">
    <property type="term" value="P:bacterial-type flagellum assembly"/>
    <property type="evidence" value="ECO:0007669"/>
    <property type="project" value="InterPro"/>
</dbReference>
<dbReference type="KEGG" id="tsv:DSM104635_02668"/>
<protein>
    <submittedName>
        <fullName evidence="2">Flagellar basal body P-ring biosynthesis protein FlgA</fullName>
    </submittedName>
</protein>
<evidence type="ECO:0000313" key="2">
    <source>
        <dbReference type="EMBL" id="QGZ95816.1"/>
    </source>
</evidence>
<gene>
    <name evidence="2" type="ORF">DSM104635_02668</name>
</gene>
<dbReference type="PANTHER" id="PTHR36307">
    <property type="entry name" value="FLAGELLA BASAL BODY P-RING FORMATION PROTEIN FLGA"/>
    <property type="match status" value="1"/>
</dbReference>
<dbReference type="InterPro" id="IPR039246">
    <property type="entry name" value="Flagellar_FlgA"/>
</dbReference>
<organism evidence="2 3">
    <name type="scientific">Terricaulis silvestris</name>
    <dbReference type="NCBI Taxonomy" id="2686094"/>
    <lineage>
        <taxon>Bacteria</taxon>
        <taxon>Pseudomonadati</taxon>
        <taxon>Pseudomonadota</taxon>
        <taxon>Alphaproteobacteria</taxon>
        <taxon>Caulobacterales</taxon>
        <taxon>Caulobacteraceae</taxon>
        <taxon>Terricaulis</taxon>
    </lineage>
</organism>
<evidence type="ECO:0000313" key="3">
    <source>
        <dbReference type="Proteomes" id="UP000431269"/>
    </source>
</evidence>
<dbReference type="AlphaFoldDB" id="A0A6I6MQY4"/>
<name>A0A6I6MQY4_9CAUL</name>
<sequence>MGILRGLALFAAFYILIGVGAAFADTVTLRTRVEASGPAVTMGDIFVGAPANIAARAIAPAPPSGQASTLSMPVIAAAASAAGLDFTVPAGVNSIVIVRPGGARATLPSASGARTIADAAVRRGETVNLVYAAPGISLSMRVRALEDGVVGQSVRFLNTASNRTIDAVVTGPGAAQASP</sequence>
<dbReference type="Proteomes" id="UP000431269">
    <property type="component" value="Chromosome"/>
</dbReference>
<dbReference type="EMBL" id="CP047045">
    <property type="protein sequence ID" value="QGZ95816.1"/>
    <property type="molecule type" value="Genomic_DNA"/>
</dbReference>
<proteinExistence type="predicted"/>
<keyword evidence="2" id="KW-0969">Cilium</keyword>
<dbReference type="Gene3D" id="2.30.30.760">
    <property type="match status" value="1"/>
</dbReference>
<keyword evidence="2" id="KW-0282">Flagellum</keyword>
<feature type="domain" description="Flagella basal body P-ring formation protein FlgA SAF" evidence="1">
    <location>
        <begin position="118"/>
        <end position="174"/>
    </location>
</feature>
<keyword evidence="3" id="KW-1185">Reference proteome</keyword>
<keyword evidence="2" id="KW-0966">Cell projection</keyword>